<feature type="region of interest" description="Disordered" evidence="7">
    <location>
        <begin position="348"/>
        <end position="370"/>
    </location>
</feature>
<feature type="transmembrane region" description="Helical" evidence="8">
    <location>
        <begin position="413"/>
        <end position="432"/>
    </location>
</feature>
<evidence type="ECO:0008006" key="11">
    <source>
        <dbReference type="Google" id="ProtNLM"/>
    </source>
</evidence>
<dbReference type="Pfam" id="PF01733">
    <property type="entry name" value="Nucleoside_tran"/>
    <property type="match status" value="1"/>
</dbReference>
<evidence type="ECO:0000256" key="3">
    <source>
        <dbReference type="ARBA" id="ARBA00022448"/>
    </source>
</evidence>
<keyword evidence="5 8" id="KW-1133">Transmembrane helix</keyword>
<sequence>METPPPLTSFARSIGITTSTKKDFPPLPKPPLHPQTSLTLSNSTYGSLEGDRFLEDNDNDDSLNLSMYETDDVDDDDTAFLKGRTKSANSEAFERALKSSKPFLLVHSKSVSLLCLIVLGMSNVVPWLAFISCGDYFTYLFPTRSTGFIFPVLNMSLLTAGTILTTFQGRALSLYTRLLVTNIIIIFLLLTVPLYIGPSLTENRIEEPTALILTYAVLGLCSLCVAVNQSSCYGVAGVFGGEFICCLESGKGWSGVAIIGIRMGLKFYFGRSGEEREEALKRSTSIFFYFGAAVVCLGVISYAVLVHTPFAVEKFEEYYSMPPALVQTPNQTPQGTPRLGRRSQIEYSPGSTKVKFSPSLSRPRSRSTTQKVRERMLSKIKIPAIGVFTSFTICIACFPGIATSMKSEALGDWFPVLVVFCYNTFDLIGKALPAWWQPFDGKTVLLPVFLNLTILPLMILEKHYDEEESGFFKLTSVRFATTCLLGLLTGFSATCCLMVAPGLVPEKYKEIAAQFMSIFLIFGLFSGSIVGAIIGSGGQLEQVPYPVLRPRDGD</sequence>
<evidence type="ECO:0000256" key="7">
    <source>
        <dbReference type="SAM" id="MobiDB-lite"/>
    </source>
</evidence>
<dbReference type="PRINTS" id="PR01130">
    <property type="entry name" value="DERENTRNSPRT"/>
</dbReference>
<dbReference type="AlphaFoldDB" id="A0A9W7ERN3"/>
<evidence type="ECO:0000256" key="2">
    <source>
        <dbReference type="ARBA" id="ARBA00007965"/>
    </source>
</evidence>
<evidence type="ECO:0000313" key="9">
    <source>
        <dbReference type="EMBL" id="GMH88247.1"/>
    </source>
</evidence>
<reference evidence="10" key="1">
    <citation type="journal article" date="2023" name="Commun. Biol.">
        <title>Genome analysis of Parmales, the sister group of diatoms, reveals the evolutionary specialization of diatoms from phago-mixotrophs to photoautotrophs.</title>
        <authorList>
            <person name="Ban H."/>
            <person name="Sato S."/>
            <person name="Yoshikawa S."/>
            <person name="Yamada K."/>
            <person name="Nakamura Y."/>
            <person name="Ichinomiya M."/>
            <person name="Sato N."/>
            <person name="Blanc-Mathieu R."/>
            <person name="Endo H."/>
            <person name="Kuwata A."/>
            <person name="Ogata H."/>
        </authorList>
    </citation>
    <scope>NUCLEOTIDE SEQUENCE [LARGE SCALE GENOMIC DNA]</scope>
    <source>
        <strain evidence="10">NIES 3699</strain>
    </source>
</reference>
<dbReference type="PANTHER" id="PTHR10332:SF10">
    <property type="entry name" value="EQUILIBRATIVE NUCLEOSIDE TRANSPORTER 4"/>
    <property type="match status" value="1"/>
</dbReference>
<keyword evidence="3" id="KW-0813">Transport</keyword>
<comment type="subcellular location">
    <subcellularLocation>
        <location evidence="1">Membrane</location>
        <topology evidence="1">Multi-pass membrane protein</topology>
    </subcellularLocation>
</comment>
<feature type="transmembrane region" description="Helical" evidence="8">
    <location>
        <begin position="286"/>
        <end position="305"/>
    </location>
</feature>
<proteinExistence type="inferred from homology"/>
<feature type="transmembrane region" description="Helical" evidence="8">
    <location>
        <begin position="111"/>
        <end position="128"/>
    </location>
</feature>
<accession>A0A9W7ERN3</accession>
<comment type="caution">
    <text evidence="9">The sequence shown here is derived from an EMBL/GenBank/DDBJ whole genome shotgun (WGS) entry which is preliminary data.</text>
</comment>
<protein>
    <recommendedName>
        <fullName evidence="11">Nucleoside transporter</fullName>
    </recommendedName>
</protein>
<keyword evidence="4 8" id="KW-0812">Transmembrane</keyword>
<evidence type="ECO:0000256" key="4">
    <source>
        <dbReference type="ARBA" id="ARBA00022692"/>
    </source>
</evidence>
<feature type="transmembrane region" description="Helical" evidence="8">
    <location>
        <begin position="444"/>
        <end position="460"/>
    </location>
</feature>
<feature type="transmembrane region" description="Helical" evidence="8">
    <location>
        <begin position="481"/>
        <end position="500"/>
    </location>
</feature>
<evidence type="ECO:0000256" key="5">
    <source>
        <dbReference type="ARBA" id="ARBA00022989"/>
    </source>
</evidence>
<evidence type="ECO:0000256" key="8">
    <source>
        <dbReference type="SAM" id="Phobius"/>
    </source>
</evidence>
<dbReference type="PANTHER" id="PTHR10332">
    <property type="entry name" value="EQUILIBRATIVE NUCLEOSIDE TRANSPORTER"/>
    <property type="match status" value="1"/>
</dbReference>
<dbReference type="EMBL" id="BRXX01000080">
    <property type="protein sequence ID" value="GMH88247.1"/>
    <property type="molecule type" value="Genomic_DNA"/>
</dbReference>
<gene>
    <name evidence="9" type="ORF">TrVE_jg3798</name>
</gene>
<feature type="transmembrane region" description="Helical" evidence="8">
    <location>
        <begin position="148"/>
        <end position="167"/>
    </location>
</feature>
<feature type="region of interest" description="Disordered" evidence="7">
    <location>
        <begin position="18"/>
        <end position="41"/>
    </location>
</feature>
<keyword evidence="10" id="KW-1185">Reference proteome</keyword>
<keyword evidence="6 8" id="KW-0472">Membrane</keyword>
<evidence type="ECO:0000256" key="1">
    <source>
        <dbReference type="ARBA" id="ARBA00004141"/>
    </source>
</evidence>
<dbReference type="GO" id="GO:0005337">
    <property type="term" value="F:nucleoside transmembrane transporter activity"/>
    <property type="evidence" value="ECO:0007669"/>
    <property type="project" value="InterPro"/>
</dbReference>
<feature type="transmembrane region" description="Helical" evidence="8">
    <location>
        <begin position="512"/>
        <end position="534"/>
    </location>
</feature>
<dbReference type="GO" id="GO:0005886">
    <property type="term" value="C:plasma membrane"/>
    <property type="evidence" value="ECO:0007669"/>
    <property type="project" value="TreeGrafter"/>
</dbReference>
<dbReference type="Proteomes" id="UP001165160">
    <property type="component" value="Unassembled WGS sequence"/>
</dbReference>
<evidence type="ECO:0000256" key="6">
    <source>
        <dbReference type="ARBA" id="ARBA00023136"/>
    </source>
</evidence>
<comment type="similarity">
    <text evidence="2">Belongs to the SLC29A/ENT transporter (TC 2.A.57) family.</text>
</comment>
<feature type="transmembrane region" description="Helical" evidence="8">
    <location>
        <begin position="208"/>
        <end position="227"/>
    </location>
</feature>
<dbReference type="InterPro" id="IPR002259">
    <property type="entry name" value="Eqnu_transpt"/>
</dbReference>
<organism evidence="9 10">
    <name type="scientific">Triparma verrucosa</name>
    <dbReference type="NCBI Taxonomy" id="1606542"/>
    <lineage>
        <taxon>Eukaryota</taxon>
        <taxon>Sar</taxon>
        <taxon>Stramenopiles</taxon>
        <taxon>Ochrophyta</taxon>
        <taxon>Bolidophyceae</taxon>
        <taxon>Parmales</taxon>
        <taxon>Triparmaceae</taxon>
        <taxon>Triparma</taxon>
    </lineage>
</organism>
<feature type="transmembrane region" description="Helical" evidence="8">
    <location>
        <begin position="382"/>
        <end position="401"/>
    </location>
</feature>
<feature type="transmembrane region" description="Helical" evidence="8">
    <location>
        <begin position="174"/>
        <end position="196"/>
    </location>
</feature>
<name>A0A9W7ERN3_9STRA</name>
<evidence type="ECO:0000313" key="10">
    <source>
        <dbReference type="Proteomes" id="UP001165160"/>
    </source>
</evidence>